<organism evidence="2 3">
    <name type="scientific">Triticum turgidum subsp. durum</name>
    <name type="common">Durum wheat</name>
    <name type="synonym">Triticum durum</name>
    <dbReference type="NCBI Taxonomy" id="4567"/>
    <lineage>
        <taxon>Eukaryota</taxon>
        <taxon>Viridiplantae</taxon>
        <taxon>Streptophyta</taxon>
        <taxon>Embryophyta</taxon>
        <taxon>Tracheophyta</taxon>
        <taxon>Spermatophyta</taxon>
        <taxon>Magnoliopsida</taxon>
        <taxon>Liliopsida</taxon>
        <taxon>Poales</taxon>
        <taxon>Poaceae</taxon>
        <taxon>BOP clade</taxon>
        <taxon>Pooideae</taxon>
        <taxon>Triticodae</taxon>
        <taxon>Triticeae</taxon>
        <taxon>Triticinae</taxon>
        <taxon>Triticum</taxon>
    </lineage>
</organism>
<dbReference type="AlphaFoldDB" id="A0A9R0SLU9"/>
<dbReference type="EMBL" id="LT934117">
    <property type="protein sequence ID" value="VAH97655.1"/>
    <property type="molecule type" value="Genomic_DNA"/>
</dbReference>
<evidence type="ECO:0000313" key="3">
    <source>
        <dbReference type="Proteomes" id="UP000324705"/>
    </source>
</evidence>
<evidence type="ECO:0000256" key="1">
    <source>
        <dbReference type="SAM" id="Phobius"/>
    </source>
</evidence>
<feature type="transmembrane region" description="Helical" evidence="1">
    <location>
        <begin position="21"/>
        <end position="39"/>
    </location>
</feature>
<evidence type="ECO:0000313" key="2">
    <source>
        <dbReference type="EMBL" id="VAH97655.1"/>
    </source>
</evidence>
<keyword evidence="1" id="KW-0812">Transmembrane</keyword>
<keyword evidence="1" id="KW-0472">Membrane</keyword>
<gene>
    <name evidence="2" type="ORF">TRITD_4Av1G224490</name>
</gene>
<proteinExistence type="predicted"/>
<dbReference type="Gramene" id="TRITD4Av1G224490.1">
    <property type="protein sequence ID" value="TRITD4Av1G224490.1"/>
    <property type="gene ID" value="TRITD4Av1G224490"/>
</dbReference>
<reference evidence="2 3" key="1">
    <citation type="submission" date="2017-09" db="EMBL/GenBank/DDBJ databases">
        <authorList>
            <consortium name="International Durum Wheat Genome Sequencing Consortium (IDWGSC)"/>
            <person name="Milanesi L."/>
        </authorList>
    </citation>
    <scope>NUCLEOTIDE SEQUENCE [LARGE SCALE GENOMIC DNA]</scope>
    <source>
        <strain evidence="3">cv. Svevo</strain>
    </source>
</reference>
<dbReference type="Proteomes" id="UP000324705">
    <property type="component" value="Chromosome 4A"/>
</dbReference>
<keyword evidence="1" id="KW-1133">Transmembrane helix</keyword>
<protein>
    <submittedName>
        <fullName evidence="2">Uncharacterized protein</fullName>
    </submittedName>
</protein>
<keyword evidence="3" id="KW-1185">Reference proteome</keyword>
<sequence>MILLAYEPTISVILVFKYFQLAWFSLALCAIGATGHLVFLNEDGKETKVVFSVGKMKALITLFSSVNLKDFFARWIKKFQKPNKKFVVVGVSALFGLSRSVEMM</sequence>
<accession>A0A9R0SLU9</accession>
<name>A0A9R0SLU9_TRITD</name>